<organism evidence="2 3">
    <name type="scientific">Streptomyces ipomoeae</name>
    <dbReference type="NCBI Taxonomy" id="103232"/>
    <lineage>
        <taxon>Bacteria</taxon>
        <taxon>Bacillati</taxon>
        <taxon>Actinomycetota</taxon>
        <taxon>Actinomycetes</taxon>
        <taxon>Kitasatosporales</taxon>
        <taxon>Streptomycetaceae</taxon>
        <taxon>Streptomyces</taxon>
    </lineage>
</organism>
<comment type="caution">
    <text evidence="2">The sequence shown here is derived from an EMBL/GenBank/DDBJ whole genome shotgun (WGS) entry which is preliminary data.</text>
</comment>
<feature type="compositionally biased region" description="Low complexity" evidence="1">
    <location>
        <begin position="26"/>
        <end position="38"/>
    </location>
</feature>
<evidence type="ECO:0000313" key="2">
    <source>
        <dbReference type="EMBL" id="TQE36741.1"/>
    </source>
</evidence>
<dbReference type="EMBL" id="SPAZ01000078">
    <property type="protein sequence ID" value="TQE36741.1"/>
    <property type="molecule type" value="Genomic_DNA"/>
</dbReference>
<reference evidence="2 3" key="1">
    <citation type="submission" date="2019-03" db="EMBL/GenBank/DDBJ databases">
        <title>Comparative genomic analyses of the sweetpotato soil rot pathogen, Streptomyces ipomoeae.</title>
        <authorList>
            <person name="Ruschel Soares N."/>
            <person name="Badger J.H."/>
            <person name="Huguet-Tapia J.C."/>
            <person name="Clark C.A."/>
            <person name="Pettis G.S."/>
        </authorList>
    </citation>
    <scope>NUCLEOTIDE SEQUENCE [LARGE SCALE GENOMIC DNA]</scope>
    <source>
        <strain evidence="2 3">88-35</strain>
    </source>
</reference>
<accession>A0AAE8W4L8</accession>
<gene>
    <name evidence="2" type="ORF">Sipo8835_09435</name>
</gene>
<feature type="region of interest" description="Disordered" evidence="1">
    <location>
        <begin position="52"/>
        <end position="85"/>
    </location>
</feature>
<sequence>MVEMIHDLAACNAVVAVVTTDSLRRPAVAPKPAATTPPGMRLTRTVRPVPSAGQVPARVSLPSATTSRAQRVVHGPGRLRHPEAS</sequence>
<feature type="region of interest" description="Disordered" evidence="1">
    <location>
        <begin position="26"/>
        <end position="45"/>
    </location>
</feature>
<proteinExistence type="predicted"/>
<evidence type="ECO:0000313" key="3">
    <source>
        <dbReference type="Proteomes" id="UP000318720"/>
    </source>
</evidence>
<name>A0AAE8W4L8_9ACTN</name>
<protein>
    <submittedName>
        <fullName evidence="2">Uncharacterized protein</fullName>
    </submittedName>
</protein>
<evidence type="ECO:0000256" key="1">
    <source>
        <dbReference type="SAM" id="MobiDB-lite"/>
    </source>
</evidence>
<dbReference type="Proteomes" id="UP000318720">
    <property type="component" value="Unassembled WGS sequence"/>
</dbReference>
<dbReference type="AlphaFoldDB" id="A0AAE8W4L8"/>